<dbReference type="Gene3D" id="3.40.50.12780">
    <property type="entry name" value="N-terminal domain of ligase-like"/>
    <property type="match status" value="2"/>
</dbReference>
<dbReference type="AlphaFoldDB" id="A0A8H3CGA0"/>
<evidence type="ECO:0000256" key="1">
    <source>
        <dbReference type="SAM" id="MobiDB-lite"/>
    </source>
</evidence>
<feature type="region of interest" description="Disordered" evidence="1">
    <location>
        <begin position="1"/>
        <end position="20"/>
    </location>
</feature>
<feature type="non-terminal residue" evidence="2">
    <location>
        <position position="1"/>
    </location>
</feature>
<dbReference type="InterPro" id="IPR042099">
    <property type="entry name" value="ANL_N_sf"/>
</dbReference>
<proteinExistence type="predicted"/>
<name>A0A8H3CGA0_9AGAM</name>
<evidence type="ECO:0000313" key="2">
    <source>
        <dbReference type="EMBL" id="CAE6482285.1"/>
    </source>
</evidence>
<dbReference type="SUPFAM" id="SSF56801">
    <property type="entry name" value="Acetyl-CoA synthetase-like"/>
    <property type="match status" value="1"/>
</dbReference>
<organism evidence="2 3">
    <name type="scientific">Rhizoctonia solani</name>
    <dbReference type="NCBI Taxonomy" id="456999"/>
    <lineage>
        <taxon>Eukaryota</taxon>
        <taxon>Fungi</taxon>
        <taxon>Dikarya</taxon>
        <taxon>Basidiomycota</taxon>
        <taxon>Agaricomycotina</taxon>
        <taxon>Agaricomycetes</taxon>
        <taxon>Cantharellales</taxon>
        <taxon>Ceratobasidiaceae</taxon>
        <taxon>Rhizoctonia</taxon>
    </lineage>
</organism>
<accession>A0A8H3CGA0</accession>
<comment type="caution">
    <text evidence="2">The sequence shown here is derived from an EMBL/GenBank/DDBJ whole genome shotgun (WGS) entry which is preliminary data.</text>
</comment>
<dbReference type="Proteomes" id="UP000663888">
    <property type="component" value="Unassembled WGS sequence"/>
</dbReference>
<dbReference type="EMBL" id="CAJMWX010001341">
    <property type="protein sequence ID" value="CAE6482285.1"/>
    <property type="molecule type" value="Genomic_DNA"/>
</dbReference>
<gene>
    <name evidence="2" type="ORF">RDB_LOCUS126478</name>
</gene>
<evidence type="ECO:0000313" key="3">
    <source>
        <dbReference type="Proteomes" id="UP000663888"/>
    </source>
</evidence>
<sequence length="572" mass="62705">MHPNTAVSSPRPYSGPSDDEPLTTEELALLLAIPRAADSTPNATLFRLPLEPEPSMGWIDVTCVEVCSIVARLADVLKSRLSNWLNKSGEITSDSIKVGTTICIATVPDFHGIFHLLAFWALGCTVQFVSMADPSVAMEHLNESGCKVMLCSGFDDDWIEARKAQFNGVIIQLPEEELADQLARIEKQGQASAPPWPTPQRPSPALILQSSVPVPFYWSSAFTFIFTHLGTATPMAFVYFTDIYRFSPNQLIDWAVALDVGAITCATGTVRQIPKSVFQAHAEFLRSLYSFSLSGSTMSDTLSQVFEELRIPITNFFGSSELGLVMYARKAPYTQLRPCYGISPPLVYPISEYGPDGSRHVELWFTPEMSSHLAHQLACGQIPIKLEPFPGDGPHKGKLALNFEDIFQELTITNHSNSKSETVYVHVGRHTDEVRLGEGGFGSLNATTYEETLLSEISARIGQPGSYPWTVAGTQLFGNNMACTALVIQLSVNQDPGTDPQSNLPIHELYDSVEKTNDTLGLTGCRRVHTGKRTLIISSDGSFTHGPGSERLGGQGVLLSLTHKRTPKRWEN</sequence>
<reference evidence="2" key="1">
    <citation type="submission" date="2021-01" db="EMBL/GenBank/DDBJ databases">
        <authorList>
            <person name="Kaushik A."/>
        </authorList>
    </citation>
    <scope>NUCLEOTIDE SEQUENCE</scope>
    <source>
        <strain evidence="2">AG4-R118</strain>
    </source>
</reference>
<protein>
    <submittedName>
        <fullName evidence="2">Uncharacterized protein</fullName>
    </submittedName>
</protein>